<name>A0A8S5UW72_9CAUD</name>
<protein>
    <submittedName>
        <fullName evidence="1">Uncharacterized protein</fullName>
    </submittedName>
</protein>
<evidence type="ECO:0000313" key="1">
    <source>
        <dbReference type="EMBL" id="DAF98736.1"/>
    </source>
</evidence>
<dbReference type="EMBL" id="BK016154">
    <property type="protein sequence ID" value="DAF98736.1"/>
    <property type="molecule type" value="Genomic_DNA"/>
</dbReference>
<proteinExistence type="predicted"/>
<reference evidence="1" key="1">
    <citation type="journal article" date="2021" name="Proc. Natl. Acad. Sci. U.S.A.">
        <title>A Catalog of Tens of Thousands of Viruses from Human Metagenomes Reveals Hidden Associations with Chronic Diseases.</title>
        <authorList>
            <person name="Tisza M.J."/>
            <person name="Buck C.B."/>
        </authorList>
    </citation>
    <scope>NUCLEOTIDE SEQUENCE</scope>
    <source>
        <strain evidence="1">Ct8rU2</strain>
    </source>
</reference>
<organism evidence="1">
    <name type="scientific">Siphoviridae sp. ct8rU2</name>
    <dbReference type="NCBI Taxonomy" id="2825366"/>
    <lineage>
        <taxon>Viruses</taxon>
        <taxon>Duplodnaviria</taxon>
        <taxon>Heunggongvirae</taxon>
        <taxon>Uroviricota</taxon>
        <taxon>Caudoviricetes</taxon>
    </lineage>
</organism>
<sequence>MPKELYKFCLEKLYELPFFNPEKPLFAFNGMYTLLFPEHAPV</sequence>
<accession>A0A8S5UW72</accession>